<evidence type="ECO:0000259" key="3">
    <source>
        <dbReference type="PROSITE" id="PS50202"/>
    </source>
</evidence>
<evidence type="ECO:0000313" key="5">
    <source>
        <dbReference type="Proteomes" id="UP001176961"/>
    </source>
</evidence>
<dbReference type="Proteomes" id="UP001176961">
    <property type="component" value="Unassembled WGS sequence"/>
</dbReference>
<dbReference type="InterPro" id="IPR051774">
    <property type="entry name" value="Sperm-specific_class_P"/>
</dbReference>
<dbReference type="EMBL" id="CATQJL010000001">
    <property type="protein sequence ID" value="CAJ0590076.1"/>
    <property type="molecule type" value="Genomic_DNA"/>
</dbReference>
<dbReference type="PANTHER" id="PTHR22947:SF39">
    <property type="entry name" value="MSP DOMAIN-CONTAINING PROTEIN"/>
    <property type="match status" value="1"/>
</dbReference>
<reference evidence="4" key="1">
    <citation type="submission" date="2023-07" db="EMBL/GenBank/DDBJ databases">
        <authorList>
            <consortium name="CYATHOMIX"/>
        </authorList>
    </citation>
    <scope>NUCLEOTIDE SEQUENCE</scope>
    <source>
        <strain evidence="4">N/A</strain>
    </source>
</reference>
<dbReference type="AlphaFoldDB" id="A0AA36GIK5"/>
<feature type="compositionally biased region" description="Basic and acidic residues" evidence="2">
    <location>
        <begin position="60"/>
        <end position="73"/>
    </location>
</feature>
<feature type="compositionally biased region" description="Basic and acidic residues" evidence="2">
    <location>
        <begin position="79"/>
        <end position="88"/>
    </location>
</feature>
<evidence type="ECO:0000313" key="4">
    <source>
        <dbReference type="EMBL" id="CAJ0590076.1"/>
    </source>
</evidence>
<name>A0AA36GIK5_CYLNA</name>
<comment type="caution">
    <text evidence="4">The sequence shown here is derived from an EMBL/GenBank/DDBJ whole genome shotgun (WGS) entry which is preliminary data.</text>
</comment>
<protein>
    <recommendedName>
        <fullName evidence="1">Major sperm protein</fullName>
    </recommendedName>
</protein>
<accession>A0AA36GIK5</accession>
<keyword evidence="1" id="KW-0963">Cytoplasm</keyword>
<dbReference type="InterPro" id="IPR013783">
    <property type="entry name" value="Ig-like_fold"/>
</dbReference>
<keyword evidence="5" id="KW-1185">Reference proteome</keyword>
<dbReference type="PANTHER" id="PTHR22947">
    <property type="entry name" value="MAJOR SPERM PROTEIN"/>
    <property type="match status" value="1"/>
</dbReference>
<feature type="compositionally biased region" description="Acidic residues" evidence="2">
    <location>
        <begin position="1"/>
        <end position="10"/>
    </location>
</feature>
<evidence type="ECO:0000256" key="1">
    <source>
        <dbReference type="RuleBase" id="RU003425"/>
    </source>
</evidence>
<dbReference type="SUPFAM" id="SSF49354">
    <property type="entry name" value="PapD-like"/>
    <property type="match status" value="2"/>
</dbReference>
<feature type="compositionally biased region" description="Basic residues" evidence="2">
    <location>
        <begin position="50"/>
        <end position="59"/>
    </location>
</feature>
<proteinExistence type="predicted"/>
<dbReference type="InterPro" id="IPR000535">
    <property type="entry name" value="MSP_dom"/>
</dbReference>
<dbReference type="InterPro" id="IPR008962">
    <property type="entry name" value="PapD-like_sf"/>
</dbReference>
<sequence length="331" mass="38110">MAEKDDELEDIPVGQVDDPNFMKTVPSKEAGVERIPRTPRNRSSSSEKSRGKKSKRSSKERRESKRYSSERKESKRTKVASEEERSDLQVEINAQGIKSNKNDMLWQNYGGRKQIHILNKTESIHAVKIRCSDNTLFQITPPMTSIQPFETVNIGVRRFKTPIKPDKINILVTPTARVERHLKELFASPYLPVSKLTIKQQVEENPNEILAYFTPCAPAGKPCLKFDKVKLIFNKVGGDQRLRVTNNLPNRIGIKVQCTDNFLYKFKPIFTIMERKESLRFKISRNPHPKKRDKMVICTTVVKKQSISDLPDYFDKKGLKITEIHIPLTCT</sequence>
<gene>
    <name evidence="4" type="ORF">CYNAS_LOCUS2059</name>
</gene>
<organism evidence="4 5">
    <name type="scientific">Cylicocyclus nassatus</name>
    <name type="common">Nematode worm</name>
    <dbReference type="NCBI Taxonomy" id="53992"/>
    <lineage>
        <taxon>Eukaryota</taxon>
        <taxon>Metazoa</taxon>
        <taxon>Ecdysozoa</taxon>
        <taxon>Nematoda</taxon>
        <taxon>Chromadorea</taxon>
        <taxon>Rhabditida</taxon>
        <taxon>Rhabditina</taxon>
        <taxon>Rhabditomorpha</taxon>
        <taxon>Strongyloidea</taxon>
        <taxon>Strongylidae</taxon>
        <taxon>Cylicocyclus</taxon>
    </lineage>
</organism>
<evidence type="ECO:0000256" key="2">
    <source>
        <dbReference type="SAM" id="MobiDB-lite"/>
    </source>
</evidence>
<feature type="region of interest" description="Disordered" evidence="2">
    <location>
        <begin position="1"/>
        <end position="88"/>
    </location>
</feature>
<dbReference type="Gene3D" id="2.60.40.10">
    <property type="entry name" value="Immunoglobulins"/>
    <property type="match status" value="2"/>
</dbReference>
<dbReference type="Pfam" id="PF00635">
    <property type="entry name" value="Motile_Sperm"/>
    <property type="match status" value="2"/>
</dbReference>
<dbReference type="PROSITE" id="PS50202">
    <property type="entry name" value="MSP"/>
    <property type="match status" value="1"/>
</dbReference>
<feature type="domain" description="MSP" evidence="3">
    <location>
        <begin position="217"/>
        <end position="331"/>
    </location>
</feature>
<keyword evidence="1" id="KW-0206">Cytoskeleton</keyword>
<comment type="function">
    <text evidence="1">Central component in molecular interactions underlying sperm crawling. Forms an extensive filament system that extends from sperm villipoda, along the leading edge of the pseudopod.</text>
</comment>